<accession>A0A4Q7NYD3</accession>
<dbReference type="InterPro" id="IPR004604">
    <property type="entry name" value="DNA_recomb/repair_RecN"/>
</dbReference>
<dbReference type="PANTHER" id="PTHR11059:SF0">
    <property type="entry name" value="DNA REPAIR PROTEIN RECN"/>
    <property type="match status" value="1"/>
</dbReference>
<keyword evidence="6" id="KW-0067">ATP-binding</keyword>
<dbReference type="EMBL" id="SGXF01000010">
    <property type="protein sequence ID" value="RZS92030.1"/>
    <property type="molecule type" value="Genomic_DNA"/>
</dbReference>
<dbReference type="InterPro" id="IPR027417">
    <property type="entry name" value="P-loop_NTPase"/>
</dbReference>
<evidence type="ECO:0000256" key="6">
    <source>
        <dbReference type="ARBA" id="ARBA00022840"/>
    </source>
</evidence>
<comment type="function">
    <text evidence="1 9">May be involved in recombinational repair of damaged DNA.</text>
</comment>
<dbReference type="SUPFAM" id="SSF52540">
    <property type="entry name" value="P-loop containing nucleoside triphosphate hydrolases"/>
    <property type="match status" value="1"/>
</dbReference>
<evidence type="ECO:0000256" key="8">
    <source>
        <dbReference type="ARBA" id="ARBA00033408"/>
    </source>
</evidence>
<reference evidence="12 13" key="1">
    <citation type="submission" date="2019-02" db="EMBL/GenBank/DDBJ databases">
        <title>Genomic Encyclopedia of Type Strains, Phase IV (KMG-IV): sequencing the most valuable type-strain genomes for metagenomic binning, comparative biology and taxonomic classification.</title>
        <authorList>
            <person name="Goeker M."/>
        </authorList>
    </citation>
    <scope>NUCLEOTIDE SEQUENCE [LARGE SCALE GENOMIC DNA]</scope>
    <source>
        <strain evidence="12 13">DSM 29486</strain>
    </source>
</reference>
<dbReference type="PANTHER" id="PTHR11059">
    <property type="entry name" value="DNA REPAIR PROTEIN RECN"/>
    <property type="match status" value="1"/>
</dbReference>
<evidence type="ECO:0000256" key="7">
    <source>
        <dbReference type="ARBA" id="ARBA00023204"/>
    </source>
</evidence>
<evidence type="ECO:0000256" key="10">
    <source>
        <dbReference type="SAM" id="Coils"/>
    </source>
</evidence>
<dbReference type="PIRSF" id="PIRSF003128">
    <property type="entry name" value="RecN"/>
    <property type="match status" value="1"/>
</dbReference>
<dbReference type="AlphaFoldDB" id="A0A4Q7NYD3"/>
<keyword evidence="13" id="KW-1185">Reference proteome</keyword>
<dbReference type="GO" id="GO:0009432">
    <property type="term" value="P:SOS response"/>
    <property type="evidence" value="ECO:0007669"/>
    <property type="project" value="TreeGrafter"/>
</dbReference>
<feature type="domain" description="RecF/RecN/SMC N-terminal" evidence="11">
    <location>
        <begin position="6"/>
        <end position="509"/>
    </location>
</feature>
<dbReference type="GO" id="GO:0006310">
    <property type="term" value="P:DNA recombination"/>
    <property type="evidence" value="ECO:0007669"/>
    <property type="project" value="InterPro"/>
</dbReference>
<evidence type="ECO:0000313" key="13">
    <source>
        <dbReference type="Proteomes" id="UP000292927"/>
    </source>
</evidence>
<dbReference type="Pfam" id="PF02463">
    <property type="entry name" value="SMC_N"/>
    <property type="match status" value="1"/>
</dbReference>
<proteinExistence type="inferred from homology"/>
<evidence type="ECO:0000256" key="9">
    <source>
        <dbReference type="PIRNR" id="PIRNR003128"/>
    </source>
</evidence>
<dbReference type="NCBIfam" id="TIGR00634">
    <property type="entry name" value="recN"/>
    <property type="match status" value="1"/>
</dbReference>
<keyword evidence="5 9" id="KW-0227">DNA damage</keyword>
<keyword evidence="10" id="KW-0175">Coiled coil</keyword>
<comment type="similarity">
    <text evidence="2 9">Belongs to the RecN family.</text>
</comment>
<evidence type="ECO:0000256" key="5">
    <source>
        <dbReference type="ARBA" id="ARBA00022763"/>
    </source>
</evidence>
<keyword evidence="7 9" id="KW-0234">DNA repair</keyword>
<protein>
    <recommendedName>
        <fullName evidence="3 9">DNA repair protein RecN</fullName>
    </recommendedName>
    <alternativeName>
        <fullName evidence="8 9">Recombination protein N</fullName>
    </alternativeName>
</protein>
<dbReference type="GO" id="GO:0006281">
    <property type="term" value="P:DNA repair"/>
    <property type="evidence" value="ECO:0007669"/>
    <property type="project" value="UniProtKB-KW"/>
</dbReference>
<dbReference type="Gene3D" id="3.40.50.300">
    <property type="entry name" value="P-loop containing nucleotide triphosphate hydrolases"/>
    <property type="match status" value="2"/>
</dbReference>
<evidence type="ECO:0000256" key="3">
    <source>
        <dbReference type="ARBA" id="ARBA00021315"/>
    </source>
</evidence>
<evidence type="ECO:0000256" key="2">
    <source>
        <dbReference type="ARBA" id="ARBA00009441"/>
    </source>
</evidence>
<feature type="coiled-coil region" evidence="10">
    <location>
        <begin position="284"/>
        <end position="339"/>
    </location>
</feature>
<sequence>MLLNLHVKNLALIDEADVEFGEGLHVLSGETGAGKSILIGSMNLALGEKVPRDVIRSHADYAYVEMVFQIEEDKLPFLEEEGIFPEDGLLIISRKILPGRSVSRINGETVPVSKLRRLTSRLMDIHGQHEHQSLLYRSRHLEILDMFGGTQIREQKKLVSESYRKLEVLKKEIARFSMDEEQRRRELSFIEFEIQELEEASLVSGEEEELTASYRKLLHSRELAEGLAQVCAAVSGEGGSASESLGSALHAMQHVIQYDEEGLAPLQQQLYDIESLLADVSRDAGDYLENIDVEEEALDQLQKRLDLIHAMKSKYGGSVDAALEYLKEQRERLEELRNYEACRAQLLAESDSVEKHLNLLCQELRRLRGAAAKPLAEQICVHLKDLNFLNVEFEIALTQLAEATAGGTDEAEFMISLNPGEKLRPLGQVASGGELSRIMLALKTVLAEKDDIPTLVFDEIDAGISGRTAGKVGEKLRQIGRSHQVICISHLPQIVAMADSHYLIRKQAEKDSAKTMIQKLDREESVTELARLIGGVSITETTIQSAREMKELAEATK</sequence>
<dbReference type="InterPro" id="IPR003395">
    <property type="entry name" value="RecF/RecN/SMC_N"/>
</dbReference>
<dbReference type="GO" id="GO:0005524">
    <property type="term" value="F:ATP binding"/>
    <property type="evidence" value="ECO:0007669"/>
    <property type="project" value="UniProtKB-KW"/>
</dbReference>
<dbReference type="OrthoDB" id="9806954at2"/>
<evidence type="ECO:0000259" key="11">
    <source>
        <dbReference type="Pfam" id="PF02463"/>
    </source>
</evidence>
<dbReference type="RefSeq" id="WP_130436378.1">
    <property type="nucleotide sequence ID" value="NZ_SGXF01000010.1"/>
</dbReference>
<dbReference type="CDD" id="cd03241">
    <property type="entry name" value="ABC_RecN"/>
    <property type="match status" value="2"/>
</dbReference>
<dbReference type="Proteomes" id="UP000292927">
    <property type="component" value="Unassembled WGS sequence"/>
</dbReference>
<dbReference type="GO" id="GO:0043590">
    <property type="term" value="C:bacterial nucleoid"/>
    <property type="evidence" value="ECO:0007669"/>
    <property type="project" value="TreeGrafter"/>
</dbReference>
<evidence type="ECO:0000256" key="1">
    <source>
        <dbReference type="ARBA" id="ARBA00003618"/>
    </source>
</evidence>
<comment type="caution">
    <text evidence="12">The sequence shown here is derived from an EMBL/GenBank/DDBJ whole genome shotgun (WGS) entry which is preliminary data.</text>
</comment>
<gene>
    <name evidence="12" type="ORF">EV209_3148</name>
</gene>
<organism evidence="12 13">
    <name type="scientific">Cuneatibacter caecimuris</name>
    <dbReference type="NCBI Taxonomy" id="1796618"/>
    <lineage>
        <taxon>Bacteria</taxon>
        <taxon>Bacillati</taxon>
        <taxon>Bacillota</taxon>
        <taxon>Clostridia</taxon>
        <taxon>Lachnospirales</taxon>
        <taxon>Lachnospiraceae</taxon>
        <taxon>Cuneatibacter</taxon>
    </lineage>
</organism>
<evidence type="ECO:0000256" key="4">
    <source>
        <dbReference type="ARBA" id="ARBA00022741"/>
    </source>
</evidence>
<feature type="coiled-coil region" evidence="10">
    <location>
        <begin position="152"/>
        <end position="200"/>
    </location>
</feature>
<name>A0A4Q7NYD3_9FIRM</name>
<evidence type="ECO:0000313" key="12">
    <source>
        <dbReference type="EMBL" id="RZS92030.1"/>
    </source>
</evidence>
<keyword evidence="4" id="KW-0547">Nucleotide-binding</keyword>